<name>A0AAN4ZC48_9BILA</name>
<gene>
    <name evidence="3" type="ORF">PMAYCL1PPCAC_04470</name>
</gene>
<organism evidence="3 4">
    <name type="scientific">Pristionchus mayeri</name>
    <dbReference type="NCBI Taxonomy" id="1317129"/>
    <lineage>
        <taxon>Eukaryota</taxon>
        <taxon>Metazoa</taxon>
        <taxon>Ecdysozoa</taxon>
        <taxon>Nematoda</taxon>
        <taxon>Chromadorea</taxon>
        <taxon>Rhabditida</taxon>
        <taxon>Rhabditina</taxon>
        <taxon>Diplogasteromorpha</taxon>
        <taxon>Diplogasteroidea</taxon>
        <taxon>Neodiplogasteridae</taxon>
        <taxon>Pristionchus</taxon>
    </lineage>
</organism>
<sequence>DISPELIDRGIAVTDTLQAILPSILAVDVDDEEVTADKLKKLFRLSQHAIEYLLKTQGKLMEERDSRLYELEKKKIQMRKLIGDVMQNSNAVDIYNCSSCNKKFLTEEFLSDHKRRRH</sequence>
<reference evidence="4" key="1">
    <citation type="submission" date="2022-10" db="EMBL/GenBank/DDBJ databases">
        <title>Genome assembly of Pristionchus species.</title>
        <authorList>
            <person name="Yoshida K."/>
            <person name="Sommer R.J."/>
        </authorList>
    </citation>
    <scope>NUCLEOTIDE SEQUENCE [LARGE SCALE GENOMIC DNA]</scope>
    <source>
        <strain evidence="4">RS5460</strain>
    </source>
</reference>
<dbReference type="Proteomes" id="UP001328107">
    <property type="component" value="Unassembled WGS sequence"/>
</dbReference>
<dbReference type="GO" id="GO:0008270">
    <property type="term" value="F:zinc ion binding"/>
    <property type="evidence" value="ECO:0007669"/>
    <property type="project" value="UniProtKB-KW"/>
</dbReference>
<comment type="caution">
    <text evidence="3">The sequence shown here is derived from an EMBL/GenBank/DDBJ whole genome shotgun (WGS) entry which is preliminary data.</text>
</comment>
<evidence type="ECO:0000259" key="2">
    <source>
        <dbReference type="PROSITE" id="PS50157"/>
    </source>
</evidence>
<dbReference type="PROSITE" id="PS00028">
    <property type="entry name" value="ZINC_FINGER_C2H2_1"/>
    <property type="match status" value="1"/>
</dbReference>
<keyword evidence="1" id="KW-0479">Metal-binding</keyword>
<evidence type="ECO:0000313" key="3">
    <source>
        <dbReference type="EMBL" id="GMR34275.1"/>
    </source>
</evidence>
<dbReference type="AlphaFoldDB" id="A0AAN4ZC48"/>
<dbReference type="EMBL" id="BTRK01000002">
    <property type="protein sequence ID" value="GMR34275.1"/>
    <property type="molecule type" value="Genomic_DNA"/>
</dbReference>
<dbReference type="Gene3D" id="3.30.160.60">
    <property type="entry name" value="Classic Zinc Finger"/>
    <property type="match status" value="1"/>
</dbReference>
<dbReference type="InterPro" id="IPR013087">
    <property type="entry name" value="Znf_C2H2_type"/>
</dbReference>
<feature type="non-terminal residue" evidence="3">
    <location>
        <position position="1"/>
    </location>
</feature>
<proteinExistence type="predicted"/>
<feature type="non-terminal residue" evidence="3">
    <location>
        <position position="118"/>
    </location>
</feature>
<feature type="domain" description="C2H2-type" evidence="2">
    <location>
        <begin position="95"/>
        <end position="118"/>
    </location>
</feature>
<dbReference type="PROSITE" id="PS50157">
    <property type="entry name" value="ZINC_FINGER_C2H2_2"/>
    <property type="match status" value="1"/>
</dbReference>
<protein>
    <recommendedName>
        <fullName evidence="2">C2H2-type domain-containing protein</fullName>
    </recommendedName>
</protein>
<keyword evidence="1" id="KW-0863">Zinc-finger</keyword>
<keyword evidence="1" id="KW-0862">Zinc</keyword>
<evidence type="ECO:0000256" key="1">
    <source>
        <dbReference type="PROSITE-ProRule" id="PRU00042"/>
    </source>
</evidence>
<evidence type="ECO:0000313" key="4">
    <source>
        <dbReference type="Proteomes" id="UP001328107"/>
    </source>
</evidence>
<keyword evidence="4" id="KW-1185">Reference proteome</keyword>
<accession>A0AAN4ZC48</accession>